<proteinExistence type="predicted"/>
<evidence type="ECO:0000313" key="1">
    <source>
        <dbReference type="EMBL" id="KAG2645796.1"/>
    </source>
</evidence>
<comment type="caution">
    <text evidence="1">The sequence shown here is derived from an EMBL/GenBank/DDBJ whole genome shotgun (WGS) entry which is preliminary data.</text>
</comment>
<accession>A0A8T0WIY9</accession>
<sequence length="123" mass="13569">MAPCTVHCMATRAWCIAHRIPNPYDWAMARTRTRGNNRRPAVIRMHGSPRRGGHIPPADRVASRLCSYLETGVNCGNRRRVLTGGRPLSASSFVRLLHSRGGVPPDSASRPYIARNANLQSVV</sequence>
<evidence type="ECO:0000313" key="2">
    <source>
        <dbReference type="Proteomes" id="UP000823388"/>
    </source>
</evidence>
<name>A0A8T0WIY9_PANVG</name>
<dbReference type="AlphaFoldDB" id="A0A8T0WIY9"/>
<keyword evidence="2" id="KW-1185">Reference proteome</keyword>
<reference evidence="1 2" key="1">
    <citation type="submission" date="2020-05" db="EMBL/GenBank/DDBJ databases">
        <title>WGS assembly of Panicum virgatum.</title>
        <authorList>
            <person name="Lovell J.T."/>
            <person name="Jenkins J."/>
            <person name="Shu S."/>
            <person name="Juenger T.E."/>
            <person name="Schmutz J."/>
        </authorList>
    </citation>
    <scope>NUCLEOTIDE SEQUENCE [LARGE SCALE GENOMIC DNA]</scope>
    <source>
        <strain evidence="2">cv. AP13</strain>
    </source>
</reference>
<dbReference type="Proteomes" id="UP000823388">
    <property type="component" value="Chromosome 2K"/>
</dbReference>
<gene>
    <name evidence="1" type="ORF">PVAP13_2KG452005</name>
</gene>
<dbReference type="EMBL" id="CM029039">
    <property type="protein sequence ID" value="KAG2645796.1"/>
    <property type="molecule type" value="Genomic_DNA"/>
</dbReference>
<protein>
    <submittedName>
        <fullName evidence="1">Uncharacterized protein</fullName>
    </submittedName>
</protein>
<organism evidence="1 2">
    <name type="scientific">Panicum virgatum</name>
    <name type="common">Blackwell switchgrass</name>
    <dbReference type="NCBI Taxonomy" id="38727"/>
    <lineage>
        <taxon>Eukaryota</taxon>
        <taxon>Viridiplantae</taxon>
        <taxon>Streptophyta</taxon>
        <taxon>Embryophyta</taxon>
        <taxon>Tracheophyta</taxon>
        <taxon>Spermatophyta</taxon>
        <taxon>Magnoliopsida</taxon>
        <taxon>Liliopsida</taxon>
        <taxon>Poales</taxon>
        <taxon>Poaceae</taxon>
        <taxon>PACMAD clade</taxon>
        <taxon>Panicoideae</taxon>
        <taxon>Panicodae</taxon>
        <taxon>Paniceae</taxon>
        <taxon>Panicinae</taxon>
        <taxon>Panicum</taxon>
        <taxon>Panicum sect. Hiantes</taxon>
    </lineage>
</organism>